<name>A0A6C0JU70_9ZZZZ</name>
<feature type="coiled-coil region" evidence="1">
    <location>
        <begin position="341"/>
        <end position="403"/>
    </location>
</feature>
<keyword evidence="1" id="KW-0175">Coiled coil</keyword>
<evidence type="ECO:0000256" key="2">
    <source>
        <dbReference type="SAM" id="MobiDB-lite"/>
    </source>
</evidence>
<reference evidence="3" key="1">
    <citation type="journal article" date="2020" name="Nature">
        <title>Giant virus diversity and host interactions through global metagenomics.</title>
        <authorList>
            <person name="Schulz F."/>
            <person name="Roux S."/>
            <person name="Paez-Espino D."/>
            <person name="Jungbluth S."/>
            <person name="Walsh D.A."/>
            <person name="Denef V.J."/>
            <person name="McMahon K.D."/>
            <person name="Konstantinidis K.T."/>
            <person name="Eloe-Fadrosh E.A."/>
            <person name="Kyrpides N.C."/>
            <person name="Woyke T."/>
        </authorList>
    </citation>
    <scope>NUCLEOTIDE SEQUENCE</scope>
    <source>
        <strain evidence="3">GVMAG-S-1062768-28</strain>
    </source>
</reference>
<accession>A0A6C0JU70</accession>
<evidence type="ECO:0000256" key="1">
    <source>
        <dbReference type="SAM" id="Coils"/>
    </source>
</evidence>
<evidence type="ECO:0008006" key="4">
    <source>
        <dbReference type="Google" id="ProtNLM"/>
    </source>
</evidence>
<dbReference type="AlphaFoldDB" id="A0A6C0JU70"/>
<sequence>MSLVEMVEMSTSTKTCKQYDDWKEEQRINNPNTFISDKEYLEERKDYFAKWLQRLQERYDEQEYDTYKLPPYTLQELEQFQKLNKIYLPIHLVFYLTQFSRMFFKHHPAIFQIYDVDYQHDPFDEQVEITENGPTPFITRAQPRTTVIQPTNPFIASNTEQVQKYVYKIGNEIWLADSKKYTQYVQLKQIENEKKYPFLVVDMLRKNPKDLYRNNPTEKSLFLESVMHASCDLCFDDIIIEISKYYNNCDICCWDLCDKCVLLHHHNHPIVSTFLKEPIYVNEKDESEEKDVQQEPSQPEPSKEEKLIEKTTRFYHFVSLGNQNLSLKDVIIRACLPLAIEKKNRDRLSKFREQRNDLEAKLEILQRQIKRNRFEEIKDSLHYVSLQKLRDTLNEKLENLQSTCRILENWGESKKYTKEEQEEIKWRYQFGYGVVCIGSYGCGETETLIINGPNKGIVSFPKPMTNGCHLYIFSNSLLYYLLYDGGFEIKCED</sequence>
<dbReference type="EMBL" id="MN740696">
    <property type="protein sequence ID" value="QHU08356.1"/>
    <property type="molecule type" value="Genomic_DNA"/>
</dbReference>
<protein>
    <recommendedName>
        <fullName evidence="4">ZZ-type domain-containing protein</fullName>
    </recommendedName>
</protein>
<organism evidence="3">
    <name type="scientific">viral metagenome</name>
    <dbReference type="NCBI Taxonomy" id="1070528"/>
    <lineage>
        <taxon>unclassified sequences</taxon>
        <taxon>metagenomes</taxon>
        <taxon>organismal metagenomes</taxon>
    </lineage>
</organism>
<feature type="region of interest" description="Disordered" evidence="2">
    <location>
        <begin position="285"/>
        <end position="305"/>
    </location>
</feature>
<evidence type="ECO:0000313" key="3">
    <source>
        <dbReference type="EMBL" id="QHU08356.1"/>
    </source>
</evidence>
<proteinExistence type="predicted"/>